<accession>A0ABP9VMF1</accession>
<keyword evidence="3" id="KW-1185">Reference proteome</keyword>
<dbReference type="Proteomes" id="UP001416858">
    <property type="component" value="Unassembled WGS sequence"/>
</dbReference>
<proteinExistence type="predicted"/>
<reference evidence="2 3" key="1">
    <citation type="submission" date="2024-02" db="EMBL/GenBank/DDBJ databases">
        <title>Rhodopirellula caenicola NBRC 110016.</title>
        <authorList>
            <person name="Ichikawa N."/>
            <person name="Katano-Makiyama Y."/>
            <person name="Hidaka K."/>
        </authorList>
    </citation>
    <scope>NUCLEOTIDE SEQUENCE [LARGE SCALE GENOMIC DNA]</scope>
    <source>
        <strain evidence="2 3">NBRC 110016</strain>
    </source>
</reference>
<gene>
    <name evidence="2" type="ORF">Rcae01_00316</name>
</gene>
<keyword evidence="1" id="KW-0732">Signal</keyword>
<dbReference type="EMBL" id="BAABRO010000001">
    <property type="protein sequence ID" value="GAA5504877.1"/>
    <property type="molecule type" value="Genomic_DNA"/>
</dbReference>
<evidence type="ECO:0008006" key="4">
    <source>
        <dbReference type="Google" id="ProtNLM"/>
    </source>
</evidence>
<organism evidence="2 3">
    <name type="scientific">Novipirellula caenicola</name>
    <dbReference type="NCBI Taxonomy" id="1536901"/>
    <lineage>
        <taxon>Bacteria</taxon>
        <taxon>Pseudomonadati</taxon>
        <taxon>Planctomycetota</taxon>
        <taxon>Planctomycetia</taxon>
        <taxon>Pirellulales</taxon>
        <taxon>Pirellulaceae</taxon>
        <taxon>Novipirellula</taxon>
    </lineage>
</organism>
<feature type="signal peptide" evidence="1">
    <location>
        <begin position="1"/>
        <end position="22"/>
    </location>
</feature>
<feature type="chain" id="PRO_5045516960" description="DUF2202 domain-containing protein" evidence="1">
    <location>
        <begin position="23"/>
        <end position="114"/>
    </location>
</feature>
<evidence type="ECO:0000313" key="2">
    <source>
        <dbReference type="EMBL" id="GAA5504877.1"/>
    </source>
</evidence>
<sequence length="114" mass="12392">MNRLFASALITCFLSITCVVVAEDAVSGNGAPAARANTGLFSGVFSSMADVTIQASDKYLDYLAKPETAKKLATFQKNYYDSLIELGFDKEQAFTLLRDLGNPMIEHGTNRSKD</sequence>
<evidence type="ECO:0000256" key="1">
    <source>
        <dbReference type="SAM" id="SignalP"/>
    </source>
</evidence>
<comment type="caution">
    <text evidence="2">The sequence shown here is derived from an EMBL/GenBank/DDBJ whole genome shotgun (WGS) entry which is preliminary data.</text>
</comment>
<protein>
    <recommendedName>
        <fullName evidence="4">DUF2202 domain-containing protein</fullName>
    </recommendedName>
</protein>
<name>A0ABP9VMF1_9BACT</name>
<evidence type="ECO:0000313" key="3">
    <source>
        <dbReference type="Proteomes" id="UP001416858"/>
    </source>
</evidence>
<dbReference type="RefSeq" id="WP_345681953.1">
    <property type="nucleotide sequence ID" value="NZ_BAABRO010000001.1"/>
</dbReference>